<dbReference type="SUPFAM" id="SSF56672">
    <property type="entry name" value="DNA/RNA polymerases"/>
    <property type="match status" value="1"/>
</dbReference>
<feature type="domain" description="Reverse transcriptase/retrotransposon-derived protein RNase H-like" evidence="1">
    <location>
        <begin position="25"/>
        <end position="123"/>
    </location>
</feature>
<evidence type="ECO:0000259" key="1">
    <source>
        <dbReference type="Pfam" id="PF17919"/>
    </source>
</evidence>
<organism evidence="2 3">
    <name type="scientific">Rhinolophus ferrumequinum</name>
    <name type="common">Greater horseshoe bat</name>
    <dbReference type="NCBI Taxonomy" id="59479"/>
    <lineage>
        <taxon>Eukaryota</taxon>
        <taxon>Metazoa</taxon>
        <taxon>Chordata</taxon>
        <taxon>Craniata</taxon>
        <taxon>Vertebrata</taxon>
        <taxon>Euteleostomi</taxon>
        <taxon>Mammalia</taxon>
        <taxon>Eutheria</taxon>
        <taxon>Laurasiatheria</taxon>
        <taxon>Chiroptera</taxon>
        <taxon>Yinpterochiroptera</taxon>
        <taxon>Rhinolophoidea</taxon>
        <taxon>Rhinolophidae</taxon>
        <taxon>Rhinolophinae</taxon>
        <taxon>Rhinolophus</taxon>
    </lineage>
</organism>
<dbReference type="Gene3D" id="3.10.20.370">
    <property type="match status" value="1"/>
</dbReference>
<dbReference type="AlphaFoldDB" id="A0A7J8AUQ8"/>
<dbReference type="Proteomes" id="UP000585614">
    <property type="component" value="Unassembled WGS sequence"/>
</dbReference>
<dbReference type="PANTHER" id="PTHR33064:SF29">
    <property type="entry name" value="PEPTIDASE A2 DOMAIN-CONTAINING PROTEIN-RELATED"/>
    <property type="match status" value="1"/>
</dbReference>
<dbReference type="EMBL" id="JACAGC010000001">
    <property type="protein sequence ID" value="KAF6390293.1"/>
    <property type="molecule type" value="Genomic_DNA"/>
</dbReference>
<gene>
    <name evidence="2" type="ORF">mRhiFer1_007867</name>
</gene>
<dbReference type="InterPro" id="IPR051320">
    <property type="entry name" value="Viral_Replic_Matur_Polypro"/>
</dbReference>
<dbReference type="PANTHER" id="PTHR33064">
    <property type="entry name" value="POL PROTEIN"/>
    <property type="match status" value="1"/>
</dbReference>
<proteinExistence type="predicted"/>
<dbReference type="Pfam" id="PF17919">
    <property type="entry name" value="RT_RNaseH_2"/>
    <property type="match status" value="1"/>
</dbReference>
<protein>
    <recommendedName>
        <fullName evidence="1">Reverse transcriptase/retrotransposon-derived protein RNase H-like domain-containing protein</fullName>
    </recommendedName>
</protein>
<name>A0A7J8AUQ8_RHIFE</name>
<comment type="caution">
    <text evidence="2">The sequence shown here is derived from an EMBL/GenBank/DDBJ whole genome shotgun (WGS) entry which is preliminary data.</text>
</comment>
<evidence type="ECO:0000313" key="2">
    <source>
        <dbReference type="EMBL" id="KAF6390293.1"/>
    </source>
</evidence>
<reference evidence="2 3" key="1">
    <citation type="journal article" date="2020" name="Nature">
        <title>Six reference-quality genomes reveal evolution of bat adaptations.</title>
        <authorList>
            <person name="Jebb D."/>
            <person name="Huang Z."/>
            <person name="Pippel M."/>
            <person name="Hughes G.M."/>
            <person name="Lavrichenko K."/>
            <person name="Devanna P."/>
            <person name="Winkler S."/>
            <person name="Jermiin L.S."/>
            <person name="Skirmuntt E.C."/>
            <person name="Katzourakis A."/>
            <person name="Burkitt-Gray L."/>
            <person name="Ray D.A."/>
            <person name="Sullivan K.A.M."/>
            <person name="Roscito J.G."/>
            <person name="Kirilenko B.M."/>
            <person name="Davalos L.M."/>
            <person name="Corthals A.P."/>
            <person name="Power M.L."/>
            <person name="Jones G."/>
            <person name="Ransome R.D."/>
            <person name="Dechmann D.K.N."/>
            <person name="Locatelli A.G."/>
            <person name="Puechmaille S.J."/>
            <person name="Fedrigo O."/>
            <person name="Jarvis E.D."/>
            <person name="Hiller M."/>
            <person name="Vernes S.C."/>
            <person name="Myers E.W."/>
            <person name="Teeling E.C."/>
        </authorList>
    </citation>
    <scope>NUCLEOTIDE SEQUENCE [LARGE SCALE GENOMIC DNA]</scope>
    <source>
        <strain evidence="2">MRhiFer1</strain>
        <tissue evidence="2">Lung</tissue>
    </source>
</reference>
<sequence>MEYAPPAARPLYEALTGQEKAPMLWTEGQEHAFQQLESSLGQTPALRLPDAERPFHLFVHEKDKIALGLLAQTVGLWLCPIAYLSKKLDAVAAGWPPCLQALAATVILIKEVDKLTLGQRLIVEVPYSVTTLMNSQGPRWLSNARLTQNQGLLLENPRISLETVCTLNPATFLPTEEGDPEHDCIEVINEVYATRPDLQDSPHPNRTLLCVLTAAAS</sequence>
<dbReference type="InterPro" id="IPR043502">
    <property type="entry name" value="DNA/RNA_pol_sf"/>
</dbReference>
<evidence type="ECO:0000313" key="3">
    <source>
        <dbReference type="Proteomes" id="UP000585614"/>
    </source>
</evidence>
<dbReference type="InterPro" id="IPR041577">
    <property type="entry name" value="RT_RNaseH_2"/>
</dbReference>
<accession>A0A7J8AUQ8</accession>